<evidence type="ECO:0000313" key="2">
    <source>
        <dbReference type="Proteomes" id="UP001139447"/>
    </source>
</evidence>
<dbReference type="AlphaFoldDB" id="A0A9X1VU60"/>
<comment type="caution">
    <text evidence="1">The sequence shown here is derived from an EMBL/GenBank/DDBJ whole genome shotgun (WGS) entry which is preliminary data.</text>
</comment>
<dbReference type="EMBL" id="JALGBI010000001">
    <property type="protein sequence ID" value="MCJ0763861.1"/>
    <property type="molecule type" value="Genomic_DNA"/>
</dbReference>
<keyword evidence="2" id="KW-1185">Reference proteome</keyword>
<evidence type="ECO:0008006" key="3">
    <source>
        <dbReference type="Google" id="ProtNLM"/>
    </source>
</evidence>
<dbReference type="RefSeq" id="WP_243306437.1">
    <property type="nucleotide sequence ID" value="NZ_JALGBI010000001.1"/>
</dbReference>
<proteinExistence type="predicted"/>
<organism evidence="1 2">
    <name type="scientific">Variovorax terrae</name>
    <dbReference type="NCBI Taxonomy" id="2923278"/>
    <lineage>
        <taxon>Bacteria</taxon>
        <taxon>Pseudomonadati</taxon>
        <taxon>Pseudomonadota</taxon>
        <taxon>Betaproteobacteria</taxon>
        <taxon>Burkholderiales</taxon>
        <taxon>Comamonadaceae</taxon>
        <taxon>Variovorax</taxon>
    </lineage>
</organism>
<sequence length="104" mass="11966">MTATPHPTPPLLHIVRVDIAPEHEDAFNRWYDEVHVPALLACPGWLSARRFVSLEDGPKYAAIYEIAGDWVYDTPEFHAVKGFMEFTPHVRNFMRQRLAPLARP</sequence>
<dbReference type="Proteomes" id="UP001139447">
    <property type="component" value="Unassembled WGS sequence"/>
</dbReference>
<protein>
    <recommendedName>
        <fullName evidence="3">DUF4286 family protein</fullName>
    </recommendedName>
</protein>
<name>A0A9X1VU60_9BURK</name>
<evidence type="ECO:0000313" key="1">
    <source>
        <dbReference type="EMBL" id="MCJ0763861.1"/>
    </source>
</evidence>
<gene>
    <name evidence="1" type="ORF">MMF98_11655</name>
</gene>
<accession>A0A9X1VU60</accession>
<dbReference type="InterPro" id="IPR011008">
    <property type="entry name" value="Dimeric_a/b-barrel"/>
</dbReference>
<reference evidence="1" key="1">
    <citation type="submission" date="2022-03" db="EMBL/GenBank/DDBJ databases">
        <authorList>
            <person name="Woo C.Y."/>
        </authorList>
    </citation>
    <scope>NUCLEOTIDE SEQUENCE</scope>
    <source>
        <strain evidence="1">CYS-02</strain>
    </source>
</reference>
<dbReference type="SUPFAM" id="SSF54909">
    <property type="entry name" value="Dimeric alpha+beta barrel"/>
    <property type="match status" value="1"/>
</dbReference>